<evidence type="ECO:0000313" key="2">
    <source>
        <dbReference type="Proteomes" id="UP000823674"/>
    </source>
</evidence>
<dbReference type="Proteomes" id="UP000823674">
    <property type="component" value="Chromosome A08"/>
</dbReference>
<name>A0ABQ7LQ16_BRACM</name>
<accession>A0ABQ7LQ16</accession>
<keyword evidence="2" id="KW-1185">Reference proteome</keyword>
<dbReference type="EMBL" id="JADBGQ010000007">
    <property type="protein sequence ID" value="KAG5388669.1"/>
    <property type="molecule type" value="Genomic_DNA"/>
</dbReference>
<proteinExistence type="predicted"/>
<reference evidence="1 2" key="1">
    <citation type="submission" date="2021-03" db="EMBL/GenBank/DDBJ databases">
        <authorList>
            <person name="King G.J."/>
            <person name="Bancroft I."/>
            <person name="Baten A."/>
            <person name="Bloomfield J."/>
            <person name="Borpatragohain P."/>
            <person name="He Z."/>
            <person name="Irish N."/>
            <person name="Irwin J."/>
            <person name="Liu K."/>
            <person name="Mauleon R.P."/>
            <person name="Moore J."/>
            <person name="Morris R."/>
            <person name="Ostergaard L."/>
            <person name="Wang B."/>
            <person name="Wells R."/>
        </authorList>
    </citation>
    <scope>NUCLEOTIDE SEQUENCE [LARGE SCALE GENOMIC DNA]</scope>
    <source>
        <strain evidence="1">R-o-18</strain>
        <tissue evidence="1">Leaf</tissue>
    </source>
</reference>
<organism evidence="1 2">
    <name type="scientific">Brassica rapa subsp. trilocularis</name>
    <dbReference type="NCBI Taxonomy" id="1813537"/>
    <lineage>
        <taxon>Eukaryota</taxon>
        <taxon>Viridiplantae</taxon>
        <taxon>Streptophyta</taxon>
        <taxon>Embryophyta</taxon>
        <taxon>Tracheophyta</taxon>
        <taxon>Spermatophyta</taxon>
        <taxon>Magnoliopsida</taxon>
        <taxon>eudicotyledons</taxon>
        <taxon>Gunneridae</taxon>
        <taxon>Pentapetalae</taxon>
        <taxon>rosids</taxon>
        <taxon>malvids</taxon>
        <taxon>Brassicales</taxon>
        <taxon>Brassicaceae</taxon>
        <taxon>Brassiceae</taxon>
        <taxon>Brassica</taxon>
    </lineage>
</organism>
<evidence type="ECO:0000313" key="1">
    <source>
        <dbReference type="EMBL" id="KAG5388669.1"/>
    </source>
</evidence>
<protein>
    <submittedName>
        <fullName evidence="1">Uncharacterized protein</fullName>
    </submittedName>
</protein>
<gene>
    <name evidence="1" type="primary">A08g504570.1_BraROA</name>
    <name evidence="1" type="ORF">IGI04_030210</name>
</gene>
<sequence>MRSNKHIKRGSLIGVDLLMIDEQLFKNSSHQIGFARYQGNLNCGTIYRLMNFFTTKANTSTGETGSGSAHSKSLLLIVIFEVICMTVAALNEHAVLDGVDGGSSRRVLVHLHPKGGPLINVYLLDQAAKEFYIKFNECLASPSVLLVATVNTKHKMEQRQMQDLKSKSTEELKAFIEISCTTSPNHLVSVRKVYCLLLDSSLPEYTVDSEEAQLHKYDGIFGFTKETIKRKGDEDRKKTYRRVKERTFDKSCALSWLISAENIRKGDTGPSQKSMENEMVVEAFKKLQNPYEVSTLLCLGAARARSIVAQTCALIFFHNSVATGGGWRNNRGPNYFEIDLDMHKFNLYRKIENVSGIGSRMRSYFLV</sequence>
<comment type="caution">
    <text evidence="1">The sequence shown here is derived from an EMBL/GenBank/DDBJ whole genome shotgun (WGS) entry which is preliminary data.</text>
</comment>